<evidence type="ECO:0000313" key="2">
    <source>
        <dbReference type="EMBL" id="KVA09889.1"/>
    </source>
</evidence>
<proteinExistence type="predicted"/>
<dbReference type="AlphaFoldDB" id="A0AAP1GB45"/>
<name>A0AAP1GB45_9BURK</name>
<sequence length="86" mass="9209">MVLKRQSCMYNLGCRSMSGIRVGRARVAAPPDGTRAQFAYDRNAMKKLALSIAACITAGGHANDRSTIGLGDSASSAADRRHDVRR</sequence>
<dbReference type="Proteomes" id="UP000056450">
    <property type="component" value="Unassembled WGS sequence"/>
</dbReference>
<accession>A0AAP1GB45</accession>
<gene>
    <name evidence="2" type="ORF">WI41_12180</name>
</gene>
<evidence type="ECO:0000313" key="3">
    <source>
        <dbReference type="Proteomes" id="UP000056450"/>
    </source>
</evidence>
<feature type="region of interest" description="Disordered" evidence="1">
    <location>
        <begin position="64"/>
        <end position="86"/>
    </location>
</feature>
<dbReference type="EMBL" id="LOTQ01000014">
    <property type="protein sequence ID" value="KVA09889.1"/>
    <property type="molecule type" value="Genomic_DNA"/>
</dbReference>
<evidence type="ECO:0000256" key="1">
    <source>
        <dbReference type="SAM" id="MobiDB-lite"/>
    </source>
</evidence>
<organism evidence="2 3">
    <name type="scientific">Burkholderia latens</name>
    <dbReference type="NCBI Taxonomy" id="488446"/>
    <lineage>
        <taxon>Bacteria</taxon>
        <taxon>Pseudomonadati</taxon>
        <taxon>Pseudomonadota</taxon>
        <taxon>Betaproteobacteria</taxon>
        <taxon>Burkholderiales</taxon>
        <taxon>Burkholderiaceae</taxon>
        <taxon>Burkholderia</taxon>
        <taxon>Burkholderia cepacia complex</taxon>
    </lineage>
</organism>
<reference evidence="2 3" key="1">
    <citation type="submission" date="2015-11" db="EMBL/GenBank/DDBJ databases">
        <title>Expanding the genomic diversity of Burkholderia species for the development of highly accurate diagnostics.</title>
        <authorList>
            <person name="Sahl J."/>
            <person name="Keim P."/>
            <person name="Wagner D."/>
        </authorList>
    </citation>
    <scope>NUCLEOTIDE SEQUENCE [LARGE SCALE GENOMIC DNA]</scope>
    <source>
        <strain evidence="2 3">RF32-BP12</strain>
    </source>
</reference>
<protein>
    <submittedName>
        <fullName evidence="2">Uncharacterized protein</fullName>
    </submittedName>
</protein>
<comment type="caution">
    <text evidence="2">The sequence shown here is derived from an EMBL/GenBank/DDBJ whole genome shotgun (WGS) entry which is preliminary data.</text>
</comment>